<dbReference type="InterPro" id="IPR052163">
    <property type="entry name" value="DGC-Regulatory_Protein"/>
</dbReference>
<keyword evidence="1" id="KW-1133">Transmembrane helix</keyword>
<organism evidence="3 4">
    <name type="scientific">Fredinandcohnia quinoae</name>
    <dbReference type="NCBI Taxonomy" id="2918902"/>
    <lineage>
        <taxon>Bacteria</taxon>
        <taxon>Bacillati</taxon>
        <taxon>Bacillota</taxon>
        <taxon>Bacilli</taxon>
        <taxon>Bacillales</taxon>
        <taxon>Bacillaceae</taxon>
        <taxon>Fredinandcohnia</taxon>
    </lineage>
</organism>
<reference evidence="3" key="1">
    <citation type="submission" date="2022-02" db="EMBL/GenBank/DDBJ databases">
        <title>Fredinandcohnia quinoae sp. nov. isolated from Chenopodium quinoa seeds.</title>
        <authorList>
            <person name="Saati-Santamaria Z."/>
            <person name="Flores-Felix J.D."/>
            <person name="Igual J.M."/>
            <person name="Velazquez E."/>
            <person name="Garcia-Fraile P."/>
            <person name="Martinez-Molina E."/>
        </authorList>
    </citation>
    <scope>NUCLEOTIDE SEQUENCE</scope>
    <source>
        <strain evidence="3">SECRCQ15</strain>
    </source>
</reference>
<dbReference type="AlphaFoldDB" id="A0AAW5E3B7"/>
<comment type="caution">
    <text evidence="3">The sequence shown here is derived from an EMBL/GenBank/DDBJ whole genome shotgun (WGS) entry which is preliminary data.</text>
</comment>
<protein>
    <submittedName>
        <fullName evidence="3">GGDEF domain-containing protein</fullName>
    </submittedName>
</protein>
<evidence type="ECO:0000259" key="2">
    <source>
        <dbReference type="PROSITE" id="PS50887"/>
    </source>
</evidence>
<sequence>MKHSGRFFAVGIILSLHTIYLVYYYFRDGQIDIIDLLGYPLFYFIAYWCGKQYDKAQYFSEKDTLTNLYNRRFIMGAFDKIISFADRTNSKLFVLIIDCDNFKEINDSCGHTKGDLVLSNIANILLQSIRKSDVVARWGGDEFLIIGHYKDDAGLQTLIQRLDDQLESLSQQMSLNIKISIGSTIYPDDSNNLEELIKSADQNMYKQKAQNREKGE</sequence>
<dbReference type="SUPFAM" id="SSF55073">
    <property type="entry name" value="Nucleotide cyclase"/>
    <property type="match status" value="1"/>
</dbReference>
<evidence type="ECO:0000313" key="3">
    <source>
        <dbReference type="EMBL" id="MCH1624486.1"/>
    </source>
</evidence>
<keyword evidence="1" id="KW-0472">Membrane</keyword>
<feature type="domain" description="GGDEF" evidence="2">
    <location>
        <begin position="90"/>
        <end position="216"/>
    </location>
</feature>
<dbReference type="FunFam" id="3.30.70.270:FF:000001">
    <property type="entry name" value="Diguanylate cyclase domain protein"/>
    <property type="match status" value="1"/>
</dbReference>
<feature type="transmembrane region" description="Helical" evidence="1">
    <location>
        <begin position="32"/>
        <end position="50"/>
    </location>
</feature>
<dbReference type="Gene3D" id="3.30.70.270">
    <property type="match status" value="1"/>
</dbReference>
<dbReference type="SMART" id="SM00267">
    <property type="entry name" value="GGDEF"/>
    <property type="match status" value="1"/>
</dbReference>
<keyword evidence="1" id="KW-0812">Transmembrane</keyword>
<feature type="transmembrane region" description="Helical" evidence="1">
    <location>
        <begin position="7"/>
        <end position="26"/>
    </location>
</feature>
<gene>
    <name evidence="3" type="ORF">MJG50_04035</name>
</gene>
<name>A0AAW5E3B7_9BACI</name>
<dbReference type="InterPro" id="IPR029787">
    <property type="entry name" value="Nucleotide_cyclase"/>
</dbReference>
<proteinExistence type="predicted"/>
<dbReference type="PROSITE" id="PS50887">
    <property type="entry name" value="GGDEF"/>
    <property type="match status" value="1"/>
</dbReference>
<dbReference type="EMBL" id="JAKTTI010000003">
    <property type="protein sequence ID" value="MCH1624486.1"/>
    <property type="molecule type" value="Genomic_DNA"/>
</dbReference>
<dbReference type="NCBIfam" id="TIGR00254">
    <property type="entry name" value="GGDEF"/>
    <property type="match status" value="1"/>
</dbReference>
<accession>A0AAW5E3B7</accession>
<dbReference type="CDD" id="cd01949">
    <property type="entry name" value="GGDEF"/>
    <property type="match status" value="1"/>
</dbReference>
<dbReference type="Proteomes" id="UP001431131">
    <property type="component" value="Unassembled WGS sequence"/>
</dbReference>
<dbReference type="PANTHER" id="PTHR46663:SF2">
    <property type="entry name" value="GGDEF DOMAIN-CONTAINING PROTEIN"/>
    <property type="match status" value="1"/>
</dbReference>
<dbReference type="Pfam" id="PF00990">
    <property type="entry name" value="GGDEF"/>
    <property type="match status" value="1"/>
</dbReference>
<dbReference type="RefSeq" id="WP_240252938.1">
    <property type="nucleotide sequence ID" value="NZ_JAKTTI010000003.1"/>
</dbReference>
<evidence type="ECO:0000256" key="1">
    <source>
        <dbReference type="SAM" id="Phobius"/>
    </source>
</evidence>
<dbReference type="PANTHER" id="PTHR46663">
    <property type="entry name" value="DIGUANYLATE CYCLASE DGCT-RELATED"/>
    <property type="match status" value="1"/>
</dbReference>
<dbReference type="InterPro" id="IPR000160">
    <property type="entry name" value="GGDEF_dom"/>
</dbReference>
<dbReference type="InterPro" id="IPR043128">
    <property type="entry name" value="Rev_trsase/Diguanyl_cyclase"/>
</dbReference>
<keyword evidence="4" id="KW-1185">Reference proteome</keyword>
<evidence type="ECO:0000313" key="4">
    <source>
        <dbReference type="Proteomes" id="UP001431131"/>
    </source>
</evidence>